<evidence type="ECO:0000259" key="8">
    <source>
        <dbReference type="PROSITE" id="PS51007"/>
    </source>
</evidence>
<dbReference type="InterPro" id="IPR036909">
    <property type="entry name" value="Cyt_c-like_dom_sf"/>
</dbReference>
<dbReference type="Proteomes" id="UP001595533">
    <property type="component" value="Unassembled WGS sequence"/>
</dbReference>
<organism evidence="9 10">
    <name type="scientific">Marinicella sediminis</name>
    <dbReference type="NCBI Taxonomy" id="1792834"/>
    <lineage>
        <taxon>Bacteria</taxon>
        <taxon>Pseudomonadati</taxon>
        <taxon>Pseudomonadota</taxon>
        <taxon>Gammaproteobacteria</taxon>
        <taxon>Lysobacterales</taxon>
        <taxon>Marinicellaceae</taxon>
        <taxon>Marinicella</taxon>
    </lineage>
</organism>
<dbReference type="SUPFAM" id="SSF46626">
    <property type="entry name" value="Cytochrome c"/>
    <property type="match status" value="1"/>
</dbReference>
<evidence type="ECO:0000313" key="9">
    <source>
        <dbReference type="EMBL" id="MFC3193429.1"/>
    </source>
</evidence>
<dbReference type="EMBL" id="JBHRTS010000002">
    <property type="protein sequence ID" value="MFC3193429.1"/>
    <property type="molecule type" value="Genomic_DNA"/>
</dbReference>
<evidence type="ECO:0000256" key="1">
    <source>
        <dbReference type="ARBA" id="ARBA00022448"/>
    </source>
</evidence>
<dbReference type="PRINTS" id="PR00605">
    <property type="entry name" value="CYTCHROMECIC"/>
</dbReference>
<keyword evidence="1" id="KW-0813">Transport</keyword>
<dbReference type="RefSeq" id="WP_077410179.1">
    <property type="nucleotide sequence ID" value="NZ_JBHRTS010000002.1"/>
</dbReference>
<keyword evidence="10" id="KW-1185">Reference proteome</keyword>
<dbReference type="PANTHER" id="PTHR33751:SF9">
    <property type="entry name" value="CYTOCHROME C4"/>
    <property type="match status" value="1"/>
</dbReference>
<dbReference type="PROSITE" id="PS51007">
    <property type="entry name" value="CYTC"/>
    <property type="match status" value="1"/>
</dbReference>
<dbReference type="Gene3D" id="1.10.760.10">
    <property type="entry name" value="Cytochrome c-like domain"/>
    <property type="match status" value="1"/>
</dbReference>
<evidence type="ECO:0000256" key="5">
    <source>
        <dbReference type="ARBA" id="ARBA00023004"/>
    </source>
</evidence>
<evidence type="ECO:0000256" key="3">
    <source>
        <dbReference type="ARBA" id="ARBA00022723"/>
    </source>
</evidence>
<protein>
    <submittedName>
        <fullName evidence="9">C-type cytochrome</fullName>
    </submittedName>
</protein>
<feature type="domain" description="Cytochrome c" evidence="8">
    <location>
        <begin position="19"/>
        <end position="98"/>
    </location>
</feature>
<evidence type="ECO:0000256" key="4">
    <source>
        <dbReference type="ARBA" id="ARBA00022982"/>
    </source>
</evidence>
<accession>A0ABV7J5T3</accession>
<proteinExistence type="predicted"/>
<evidence type="ECO:0000313" key="10">
    <source>
        <dbReference type="Proteomes" id="UP001595533"/>
    </source>
</evidence>
<dbReference type="InterPro" id="IPR008168">
    <property type="entry name" value="Cyt_C_IC"/>
</dbReference>
<keyword evidence="4" id="KW-0249">Electron transport</keyword>
<evidence type="ECO:0000256" key="7">
    <source>
        <dbReference type="SAM" id="SignalP"/>
    </source>
</evidence>
<keyword evidence="7" id="KW-0732">Signal</keyword>
<reference evidence="10" key="1">
    <citation type="journal article" date="2019" name="Int. J. Syst. Evol. Microbiol.">
        <title>The Global Catalogue of Microorganisms (GCM) 10K type strain sequencing project: providing services to taxonomists for standard genome sequencing and annotation.</title>
        <authorList>
            <consortium name="The Broad Institute Genomics Platform"/>
            <consortium name="The Broad Institute Genome Sequencing Center for Infectious Disease"/>
            <person name="Wu L."/>
            <person name="Ma J."/>
        </authorList>
    </citation>
    <scope>NUCLEOTIDE SEQUENCE [LARGE SCALE GENOMIC DNA]</scope>
    <source>
        <strain evidence="10">KCTC 42953</strain>
    </source>
</reference>
<sequence>MKNVLILCLLFVGSTAIAGDAEKGKEKAQQVCATCHGMDGVGIDNTYPKLAGQYADYMERALKDYRSGARKNAIMAGFAATLTDEDIENVATYYSTLKENRLRDLTIK</sequence>
<dbReference type="Pfam" id="PF00034">
    <property type="entry name" value="Cytochrom_C"/>
    <property type="match status" value="1"/>
</dbReference>
<gene>
    <name evidence="9" type="ORF">ACFODZ_04130</name>
</gene>
<comment type="caution">
    <text evidence="9">The sequence shown here is derived from an EMBL/GenBank/DDBJ whole genome shotgun (WGS) entry which is preliminary data.</text>
</comment>
<feature type="chain" id="PRO_5046673292" evidence="7">
    <location>
        <begin position="19"/>
        <end position="108"/>
    </location>
</feature>
<evidence type="ECO:0000256" key="6">
    <source>
        <dbReference type="PROSITE-ProRule" id="PRU00433"/>
    </source>
</evidence>
<dbReference type="InterPro" id="IPR050597">
    <property type="entry name" value="Cytochrome_c_Oxidase_Subunit"/>
</dbReference>
<feature type="signal peptide" evidence="7">
    <location>
        <begin position="1"/>
        <end position="18"/>
    </location>
</feature>
<dbReference type="InterPro" id="IPR009056">
    <property type="entry name" value="Cyt_c-like_dom"/>
</dbReference>
<dbReference type="PANTHER" id="PTHR33751">
    <property type="entry name" value="CBB3-TYPE CYTOCHROME C OXIDASE SUBUNIT FIXP"/>
    <property type="match status" value="1"/>
</dbReference>
<keyword evidence="3 6" id="KW-0479">Metal-binding</keyword>
<keyword evidence="5 6" id="KW-0408">Iron</keyword>
<keyword evidence="2 6" id="KW-0349">Heme</keyword>
<name>A0ABV7J5T3_9GAMM</name>
<evidence type="ECO:0000256" key="2">
    <source>
        <dbReference type="ARBA" id="ARBA00022617"/>
    </source>
</evidence>